<gene>
    <name evidence="2" type="ORF">CBR_g29379</name>
</gene>
<keyword evidence="3" id="KW-1185">Reference proteome</keyword>
<accession>A0A388JWM1</accession>
<dbReference type="Proteomes" id="UP000265515">
    <property type="component" value="Unassembled WGS sequence"/>
</dbReference>
<proteinExistence type="predicted"/>
<feature type="region of interest" description="Disordered" evidence="1">
    <location>
        <begin position="211"/>
        <end position="332"/>
    </location>
</feature>
<protein>
    <submittedName>
        <fullName evidence="2">Uncharacterized protein</fullName>
    </submittedName>
</protein>
<reference evidence="2 3" key="1">
    <citation type="journal article" date="2018" name="Cell">
        <title>The Chara Genome: Secondary Complexity and Implications for Plant Terrestrialization.</title>
        <authorList>
            <person name="Nishiyama T."/>
            <person name="Sakayama H."/>
            <person name="Vries J.D."/>
            <person name="Buschmann H."/>
            <person name="Saint-Marcoux D."/>
            <person name="Ullrich K.K."/>
            <person name="Haas F.B."/>
            <person name="Vanderstraeten L."/>
            <person name="Becker D."/>
            <person name="Lang D."/>
            <person name="Vosolsobe S."/>
            <person name="Rombauts S."/>
            <person name="Wilhelmsson P.K.I."/>
            <person name="Janitza P."/>
            <person name="Kern R."/>
            <person name="Heyl A."/>
            <person name="Rumpler F."/>
            <person name="Villalobos L.I.A.C."/>
            <person name="Clay J.M."/>
            <person name="Skokan R."/>
            <person name="Toyoda A."/>
            <person name="Suzuki Y."/>
            <person name="Kagoshima H."/>
            <person name="Schijlen E."/>
            <person name="Tajeshwar N."/>
            <person name="Catarino B."/>
            <person name="Hetherington A.J."/>
            <person name="Saltykova A."/>
            <person name="Bonnot C."/>
            <person name="Breuninger H."/>
            <person name="Symeonidi A."/>
            <person name="Radhakrishnan G.V."/>
            <person name="Van Nieuwerburgh F."/>
            <person name="Deforce D."/>
            <person name="Chang C."/>
            <person name="Karol K.G."/>
            <person name="Hedrich R."/>
            <person name="Ulvskov P."/>
            <person name="Glockner G."/>
            <person name="Delwiche C.F."/>
            <person name="Petrasek J."/>
            <person name="Van de Peer Y."/>
            <person name="Friml J."/>
            <person name="Beilby M."/>
            <person name="Dolan L."/>
            <person name="Kohara Y."/>
            <person name="Sugano S."/>
            <person name="Fujiyama A."/>
            <person name="Delaux P.-M."/>
            <person name="Quint M."/>
            <person name="TheiBen G."/>
            <person name="Hagemann M."/>
            <person name="Harholt J."/>
            <person name="Dunand C."/>
            <person name="Zachgo S."/>
            <person name="Langdale J."/>
            <person name="Maumus F."/>
            <person name="Straeten D.V.D."/>
            <person name="Gould S.B."/>
            <person name="Rensing S.A."/>
        </authorList>
    </citation>
    <scope>NUCLEOTIDE SEQUENCE [LARGE SCALE GENOMIC DNA]</scope>
    <source>
        <strain evidence="2 3">S276</strain>
    </source>
</reference>
<dbReference type="Gramene" id="GBG62180">
    <property type="protein sequence ID" value="GBG62180"/>
    <property type="gene ID" value="CBR_g29379"/>
</dbReference>
<feature type="compositionally biased region" description="Gly residues" evidence="1">
    <location>
        <begin position="310"/>
        <end position="324"/>
    </location>
</feature>
<organism evidence="2 3">
    <name type="scientific">Chara braunii</name>
    <name type="common">Braun's stonewort</name>
    <dbReference type="NCBI Taxonomy" id="69332"/>
    <lineage>
        <taxon>Eukaryota</taxon>
        <taxon>Viridiplantae</taxon>
        <taxon>Streptophyta</taxon>
        <taxon>Charophyceae</taxon>
        <taxon>Charales</taxon>
        <taxon>Characeae</taxon>
        <taxon>Chara</taxon>
    </lineage>
</organism>
<evidence type="ECO:0000256" key="1">
    <source>
        <dbReference type="SAM" id="MobiDB-lite"/>
    </source>
</evidence>
<feature type="compositionally biased region" description="Low complexity" evidence="1">
    <location>
        <begin position="222"/>
        <end position="236"/>
    </location>
</feature>
<dbReference type="EMBL" id="BFEA01000026">
    <property type="protein sequence ID" value="GBG62180.1"/>
    <property type="molecule type" value="Genomic_DNA"/>
</dbReference>
<evidence type="ECO:0000313" key="2">
    <source>
        <dbReference type="EMBL" id="GBG62180.1"/>
    </source>
</evidence>
<comment type="caution">
    <text evidence="2">The sequence shown here is derived from an EMBL/GenBank/DDBJ whole genome shotgun (WGS) entry which is preliminary data.</text>
</comment>
<dbReference type="AlphaFoldDB" id="A0A388JWM1"/>
<feature type="region of interest" description="Disordered" evidence="1">
    <location>
        <begin position="173"/>
        <end position="198"/>
    </location>
</feature>
<sequence length="541" mass="58181">MRMCYDEGIMPSDIDPSEMTIDGREARFKVNVVLDQAKINWLKEHTVTVIFRAGARVLPKNVTEDIVRAYEDKKASEGSFDAQTFRRGRTKMETPNMVSYVAKSREIATWLVNKGSDELTIGPSHYVFEFKPWLTKVQLRIQRQQEDDQNFWVIAVHVPLDAFLYLESQQARHPSLDRSGGNGVYGGSPSPLGQPNAVDGRVHRLQNLRDGEEARRAAVRNAPPTVGGAAATGLPGNQSGTGAGSPSGTASPGDHSSTDASGSTARKSQGEKSSKGKGCASKRADGKSATDGGKGKCQAESAAEGETDGDGGGVGGQTGDGGSAGVQTGSQPRVVWTEDKQLVLVRCKIDYDMEEESLGRSCVKHFKPPTERKLGSEDYFTMSTKVKKTKKLDFCLKRAVFDLMYLFYKKDPSLNPTNLSDTGVPFVPPPEMVEPPADDPSIITTCEGSCKRRKTQRDRRTADMTDTVREHGKATASAFASVKESQKENTVMIMGVMDKMNMSIAANGASLSGALTLIAQAFLKTPAAANAASTDAPPGSA</sequence>
<feature type="compositionally biased region" description="Polar residues" evidence="1">
    <location>
        <begin position="254"/>
        <end position="266"/>
    </location>
</feature>
<evidence type="ECO:0000313" key="3">
    <source>
        <dbReference type="Proteomes" id="UP000265515"/>
    </source>
</evidence>
<name>A0A388JWM1_CHABU</name>